<sequence>MNISLLKRPLLAATAVIIISTAQGGHAQGLESQFAFQIVEIAADGTETLVDRSSVYPGEVIEYAVSHMNNLEDDLNGLTFLAPVPNGVTLEFGSEFSSLAASFEIQAEMDPMNEGLEWSAVPASRIVIAEDGTQHSEPVPADAVQAVRWNLESALKSGESALNTYRVVVN</sequence>
<accession>A0A2C9CSW1</accession>
<dbReference type="RefSeq" id="WP_097929909.1">
    <property type="nucleotide sequence ID" value="NZ_OCTN01000004.1"/>
</dbReference>
<reference evidence="3" key="1">
    <citation type="submission" date="2017-09" db="EMBL/GenBank/DDBJ databases">
        <authorList>
            <person name="Varghese N."/>
            <person name="Submissions S."/>
        </authorList>
    </citation>
    <scope>NUCLEOTIDE SEQUENCE [LARGE SCALE GENOMIC DNA]</scope>
    <source>
        <strain evidence="3">C7</strain>
    </source>
</reference>
<proteinExistence type="predicted"/>
<keyword evidence="1" id="KW-0732">Signal</keyword>
<evidence type="ECO:0000256" key="1">
    <source>
        <dbReference type="SAM" id="SignalP"/>
    </source>
</evidence>
<dbReference type="EMBL" id="OCTN01000004">
    <property type="protein sequence ID" value="SOH94347.1"/>
    <property type="molecule type" value="Genomic_DNA"/>
</dbReference>
<feature type="chain" id="PRO_5012293518" evidence="1">
    <location>
        <begin position="28"/>
        <end position="170"/>
    </location>
</feature>
<organism evidence="2 3">
    <name type="scientific">Pontivivens marinum</name>
    <dbReference type="NCBI Taxonomy" id="1690039"/>
    <lineage>
        <taxon>Bacteria</taxon>
        <taxon>Pseudomonadati</taxon>
        <taxon>Pseudomonadota</taxon>
        <taxon>Alphaproteobacteria</taxon>
        <taxon>Rhodobacterales</taxon>
        <taxon>Paracoccaceae</taxon>
        <taxon>Pontivivens</taxon>
    </lineage>
</organism>
<evidence type="ECO:0000313" key="2">
    <source>
        <dbReference type="EMBL" id="SOH94347.1"/>
    </source>
</evidence>
<protein>
    <submittedName>
        <fullName evidence="2">Conserved repeat domain-containing protein</fullName>
    </submittedName>
</protein>
<keyword evidence="3" id="KW-1185">Reference proteome</keyword>
<dbReference type="Proteomes" id="UP000220034">
    <property type="component" value="Unassembled WGS sequence"/>
</dbReference>
<dbReference type="AlphaFoldDB" id="A0A2C9CSW1"/>
<dbReference type="OrthoDB" id="7861275at2"/>
<gene>
    <name evidence="2" type="ORF">SAMN06273572_10445</name>
</gene>
<evidence type="ECO:0000313" key="3">
    <source>
        <dbReference type="Proteomes" id="UP000220034"/>
    </source>
</evidence>
<feature type="signal peptide" evidence="1">
    <location>
        <begin position="1"/>
        <end position="27"/>
    </location>
</feature>
<name>A0A2C9CSW1_9RHOB</name>